<gene>
    <name evidence="4" type="ORF">PROFUN_09751</name>
</gene>
<reference evidence="4 5" key="1">
    <citation type="journal article" date="2018" name="Genome Biol. Evol.">
        <title>Multiple Roots of Fruiting Body Formation in Amoebozoa.</title>
        <authorList>
            <person name="Hillmann F."/>
            <person name="Forbes G."/>
            <person name="Novohradska S."/>
            <person name="Ferling I."/>
            <person name="Riege K."/>
            <person name="Groth M."/>
            <person name="Westermann M."/>
            <person name="Marz M."/>
            <person name="Spaller T."/>
            <person name="Winckler T."/>
            <person name="Schaap P."/>
            <person name="Glockner G."/>
        </authorList>
    </citation>
    <scope>NUCLEOTIDE SEQUENCE [LARGE SCALE GENOMIC DNA]</scope>
    <source>
        <strain evidence="4 5">Jena</strain>
    </source>
</reference>
<dbReference type="InterPro" id="IPR018254">
    <property type="entry name" value="Ribosomal_uL29_CS"/>
</dbReference>
<accession>A0A2P6NFA3</accession>
<dbReference type="Pfam" id="PF00831">
    <property type="entry name" value="Ribosomal_L29"/>
    <property type="match status" value="1"/>
</dbReference>
<dbReference type="InterPro" id="IPR001854">
    <property type="entry name" value="Ribosomal_uL29"/>
</dbReference>
<dbReference type="InterPro" id="IPR036049">
    <property type="entry name" value="Ribosomal_uL29_sf"/>
</dbReference>
<dbReference type="GO" id="GO:0006412">
    <property type="term" value="P:translation"/>
    <property type="evidence" value="ECO:0007669"/>
    <property type="project" value="InterPro"/>
</dbReference>
<dbReference type="GO" id="GO:0000463">
    <property type="term" value="P:maturation of LSU-rRNA from tricistronic rRNA transcript (SSU-rRNA, 5.8S rRNA, LSU-rRNA)"/>
    <property type="evidence" value="ECO:0007669"/>
    <property type="project" value="InterPro"/>
</dbReference>
<dbReference type="EMBL" id="MDYQ01000099">
    <property type="protein sequence ID" value="PRP82640.1"/>
    <property type="molecule type" value="Genomic_DNA"/>
</dbReference>
<dbReference type="OrthoDB" id="528635at2759"/>
<proteinExistence type="inferred from homology"/>
<evidence type="ECO:0000313" key="4">
    <source>
        <dbReference type="EMBL" id="PRP82640.1"/>
    </source>
</evidence>
<dbReference type="GO" id="GO:0003729">
    <property type="term" value="F:mRNA binding"/>
    <property type="evidence" value="ECO:0007669"/>
    <property type="project" value="TreeGrafter"/>
</dbReference>
<evidence type="ECO:0000256" key="1">
    <source>
        <dbReference type="ARBA" id="ARBA00009254"/>
    </source>
</evidence>
<dbReference type="SUPFAM" id="SSF46561">
    <property type="entry name" value="Ribosomal protein L29 (L29p)"/>
    <property type="match status" value="1"/>
</dbReference>
<evidence type="ECO:0008006" key="6">
    <source>
        <dbReference type="Google" id="ProtNLM"/>
    </source>
</evidence>
<sequence>MVCAAKLTAQTLREKSKSDLEKQLYDLKKELAGHRVSKVTGGSASQLSQIRVTRKNIARVLTVVTANQRSNLKSYYAKKKYMPTDLRAKRTHAIRQALSHTLATKQTVKQTKKNQAFPTRKFALKA</sequence>
<dbReference type="CDD" id="cd00427">
    <property type="entry name" value="Ribosomal_L29_HIP"/>
    <property type="match status" value="1"/>
</dbReference>
<keyword evidence="5" id="KW-1185">Reference proteome</keyword>
<evidence type="ECO:0000256" key="3">
    <source>
        <dbReference type="ARBA" id="ARBA00023274"/>
    </source>
</evidence>
<dbReference type="NCBIfam" id="TIGR00012">
    <property type="entry name" value="L29"/>
    <property type="match status" value="1"/>
</dbReference>
<keyword evidence="2" id="KW-0689">Ribosomal protein</keyword>
<comment type="similarity">
    <text evidence="1">Belongs to the universal ribosomal protein uL29 family.</text>
</comment>
<dbReference type="PANTHER" id="PTHR45722:SF2">
    <property type="entry name" value="LARGE RIBOSOMAL SUBUNIT PROTEIN UL29-RELATED"/>
    <property type="match status" value="1"/>
</dbReference>
<dbReference type="HAMAP" id="MF_00374">
    <property type="entry name" value="Ribosomal_uL29"/>
    <property type="match status" value="1"/>
</dbReference>
<protein>
    <recommendedName>
        <fullName evidence="6">60S ribosomal protein L35</fullName>
    </recommendedName>
</protein>
<keyword evidence="3" id="KW-0687">Ribonucleoprotein</keyword>
<dbReference type="STRING" id="1890364.A0A2P6NFA3"/>
<organism evidence="4 5">
    <name type="scientific">Planoprotostelium fungivorum</name>
    <dbReference type="NCBI Taxonomy" id="1890364"/>
    <lineage>
        <taxon>Eukaryota</taxon>
        <taxon>Amoebozoa</taxon>
        <taxon>Evosea</taxon>
        <taxon>Variosea</taxon>
        <taxon>Cavosteliida</taxon>
        <taxon>Cavosteliaceae</taxon>
        <taxon>Planoprotostelium</taxon>
    </lineage>
</organism>
<dbReference type="Gene3D" id="6.10.250.3450">
    <property type="match status" value="1"/>
</dbReference>
<dbReference type="FunFam" id="6.10.250.3450:FF:000001">
    <property type="entry name" value="60S ribosomal protein L35"/>
    <property type="match status" value="1"/>
</dbReference>
<dbReference type="InterPro" id="IPR045059">
    <property type="entry name" value="Ribosomal_uL29_euk"/>
</dbReference>
<name>A0A2P6NFA3_9EUKA</name>
<dbReference type="AlphaFoldDB" id="A0A2P6NFA3"/>
<evidence type="ECO:0000256" key="2">
    <source>
        <dbReference type="ARBA" id="ARBA00022980"/>
    </source>
</evidence>
<dbReference type="Gene3D" id="1.10.287.310">
    <property type="match status" value="1"/>
</dbReference>
<dbReference type="GO" id="GO:0022625">
    <property type="term" value="C:cytosolic large ribosomal subunit"/>
    <property type="evidence" value="ECO:0007669"/>
    <property type="project" value="InterPro"/>
</dbReference>
<dbReference type="PANTHER" id="PTHR45722">
    <property type="entry name" value="60S RIBOSOMAL PROTEIN L35"/>
    <property type="match status" value="1"/>
</dbReference>
<dbReference type="InParanoid" id="A0A2P6NFA3"/>
<dbReference type="PROSITE" id="PS00579">
    <property type="entry name" value="RIBOSOMAL_L29"/>
    <property type="match status" value="1"/>
</dbReference>
<comment type="caution">
    <text evidence="4">The sequence shown here is derived from an EMBL/GenBank/DDBJ whole genome shotgun (WGS) entry which is preliminary data.</text>
</comment>
<dbReference type="FunCoup" id="A0A2P6NFA3">
    <property type="interactions" value="525"/>
</dbReference>
<evidence type="ECO:0000313" key="5">
    <source>
        <dbReference type="Proteomes" id="UP000241769"/>
    </source>
</evidence>
<dbReference type="FunFam" id="1.10.287.310:FF:000002">
    <property type="entry name" value="60S ribosomal protein L35"/>
    <property type="match status" value="1"/>
</dbReference>
<dbReference type="Proteomes" id="UP000241769">
    <property type="component" value="Unassembled WGS sequence"/>
</dbReference>
<dbReference type="GO" id="GO:0003735">
    <property type="term" value="F:structural constituent of ribosome"/>
    <property type="evidence" value="ECO:0007669"/>
    <property type="project" value="InterPro"/>
</dbReference>